<proteinExistence type="predicted"/>
<evidence type="ECO:0008006" key="3">
    <source>
        <dbReference type="Google" id="ProtNLM"/>
    </source>
</evidence>
<dbReference type="Proteomes" id="UP000824969">
    <property type="component" value="Chromosome"/>
</dbReference>
<reference evidence="1 2" key="1">
    <citation type="submission" date="2019-06" db="EMBL/GenBank/DDBJ databases">
        <title>Complete genome sequence of Methanoculleus chikugoensis strain MG62.</title>
        <authorList>
            <person name="Asakawa S."/>
            <person name="Dianou D."/>
        </authorList>
    </citation>
    <scope>NUCLEOTIDE SEQUENCE [LARGE SCALE GENOMIC DNA]</scope>
    <source>
        <strain evidence="1 2">MG62</strain>
    </source>
</reference>
<organism evidence="1 2">
    <name type="scientific">Methanoculleus chikugoensis</name>
    <dbReference type="NCBI Taxonomy" id="118126"/>
    <lineage>
        <taxon>Archaea</taxon>
        <taxon>Methanobacteriati</taxon>
        <taxon>Methanobacteriota</taxon>
        <taxon>Stenosarchaea group</taxon>
        <taxon>Methanomicrobia</taxon>
        <taxon>Methanomicrobiales</taxon>
        <taxon>Methanomicrobiaceae</taxon>
        <taxon>Methanoculleus</taxon>
    </lineage>
</organism>
<gene>
    <name evidence="1" type="ORF">MchiMG62_24320</name>
</gene>
<protein>
    <recommendedName>
        <fullName evidence="3">Deacetylase sirtuin-type domain-containing protein</fullName>
    </recommendedName>
</protein>
<evidence type="ECO:0000313" key="1">
    <source>
        <dbReference type="EMBL" id="BBL69251.1"/>
    </source>
</evidence>
<keyword evidence="2" id="KW-1185">Reference proteome</keyword>
<sequence>MSLEDICVSVDEEVQHVEAGRPHLVILGAGASRAAFPNGEAAGKKIPLMEDFVDLVPIKSLLETNGISHQGLNFEEIYSNLSTDPSMKSVCNELQTIIYGYFSTLSLPQNPTLYDHLILSLRDKDVIATFNWDPFLIQAYRRNHKTVKSLPKIVFLHGNVLSGYCRRDNIHGTKNGRCAKCGQPYTPSQLLYPIKTKDYNSDPEISSQWEFLKDVLKHALVVTIFGYGAPASDAAAIDILSQAWGKPKVREFEQIEIIDIKNDETLRNNWARFIHTHHYETHNDFYESWIANHPRRTIEAFSNEKYAARFIEPHPIPKDVSFTELWSWYSPLIEAEKRANDLKGS</sequence>
<accession>A0ABN5XMN8</accession>
<evidence type="ECO:0000313" key="2">
    <source>
        <dbReference type="Proteomes" id="UP000824969"/>
    </source>
</evidence>
<name>A0ABN5XMN8_9EURY</name>
<dbReference type="EMBL" id="AP019781">
    <property type="protein sequence ID" value="BBL69251.1"/>
    <property type="molecule type" value="Genomic_DNA"/>
</dbReference>